<feature type="compositionally biased region" description="Basic and acidic residues" evidence="1">
    <location>
        <begin position="400"/>
        <end position="446"/>
    </location>
</feature>
<evidence type="ECO:0000256" key="1">
    <source>
        <dbReference type="SAM" id="MobiDB-lite"/>
    </source>
</evidence>
<feature type="compositionally biased region" description="Basic and acidic residues" evidence="1">
    <location>
        <begin position="468"/>
        <end position="494"/>
    </location>
</feature>
<reference evidence="2 3" key="1">
    <citation type="journal article" date="2018" name="Nat. Ecol. Evol.">
        <title>Pezizomycetes genomes reveal the molecular basis of ectomycorrhizal truffle lifestyle.</title>
        <authorList>
            <person name="Murat C."/>
            <person name="Payen T."/>
            <person name="Noel B."/>
            <person name="Kuo A."/>
            <person name="Morin E."/>
            <person name="Chen J."/>
            <person name="Kohler A."/>
            <person name="Krizsan K."/>
            <person name="Balestrini R."/>
            <person name="Da Silva C."/>
            <person name="Montanini B."/>
            <person name="Hainaut M."/>
            <person name="Levati E."/>
            <person name="Barry K.W."/>
            <person name="Belfiori B."/>
            <person name="Cichocki N."/>
            <person name="Clum A."/>
            <person name="Dockter R.B."/>
            <person name="Fauchery L."/>
            <person name="Guy J."/>
            <person name="Iotti M."/>
            <person name="Le Tacon F."/>
            <person name="Lindquist E.A."/>
            <person name="Lipzen A."/>
            <person name="Malagnac F."/>
            <person name="Mello A."/>
            <person name="Molinier V."/>
            <person name="Miyauchi S."/>
            <person name="Poulain J."/>
            <person name="Riccioni C."/>
            <person name="Rubini A."/>
            <person name="Sitrit Y."/>
            <person name="Splivallo R."/>
            <person name="Traeger S."/>
            <person name="Wang M."/>
            <person name="Zifcakova L."/>
            <person name="Wipf D."/>
            <person name="Zambonelli A."/>
            <person name="Paolocci F."/>
            <person name="Nowrousian M."/>
            <person name="Ottonello S."/>
            <person name="Baldrian P."/>
            <person name="Spatafora J.W."/>
            <person name="Henrissat B."/>
            <person name="Nagy L.G."/>
            <person name="Aury J.M."/>
            <person name="Wincker P."/>
            <person name="Grigoriev I.V."/>
            <person name="Bonfante P."/>
            <person name="Martin F.M."/>
        </authorList>
    </citation>
    <scope>NUCLEOTIDE SEQUENCE [LARGE SCALE GENOMIC DNA]</scope>
    <source>
        <strain evidence="2 3">RN42</strain>
    </source>
</reference>
<dbReference type="AlphaFoldDB" id="A0A3N4IH25"/>
<feature type="compositionally biased region" description="Basic residues" evidence="1">
    <location>
        <begin position="9"/>
        <end position="22"/>
    </location>
</feature>
<dbReference type="InterPro" id="IPR015943">
    <property type="entry name" value="WD40/YVTN_repeat-like_dom_sf"/>
</dbReference>
<dbReference type="Proteomes" id="UP000275078">
    <property type="component" value="Unassembled WGS sequence"/>
</dbReference>
<dbReference type="OrthoDB" id="5362656at2759"/>
<feature type="region of interest" description="Disordered" evidence="1">
    <location>
        <begin position="607"/>
        <end position="650"/>
    </location>
</feature>
<evidence type="ECO:0000313" key="2">
    <source>
        <dbReference type="EMBL" id="RPA83450.1"/>
    </source>
</evidence>
<dbReference type="EMBL" id="ML119664">
    <property type="protein sequence ID" value="RPA83450.1"/>
    <property type="molecule type" value="Genomic_DNA"/>
</dbReference>
<feature type="compositionally biased region" description="Polar residues" evidence="1">
    <location>
        <begin position="447"/>
        <end position="460"/>
    </location>
</feature>
<protein>
    <submittedName>
        <fullName evidence="2">WD40 repeat-like protein</fullName>
    </submittedName>
</protein>
<accession>A0A3N4IH25</accession>
<dbReference type="STRING" id="1160509.A0A3N4IH25"/>
<feature type="region of interest" description="Disordered" evidence="1">
    <location>
        <begin position="400"/>
        <end position="582"/>
    </location>
</feature>
<gene>
    <name evidence="2" type="ORF">BJ508DRAFT_375000</name>
</gene>
<feature type="compositionally biased region" description="Basic and acidic residues" evidence="1">
    <location>
        <begin position="623"/>
        <end position="639"/>
    </location>
</feature>
<sequence>MVSTDRKAGSKQRRRSNRAQAKHKPDSRTPSAATARSIAQWEDNEWKLFVSTASKVSVWDGYTCTRIFSSASEGIVIAKRAKDGSALAIADSQVVVLHKVEEGQPMSYRLKGSEGPCRLLQYSHDSKVLFFTDSIHNTVQSYNIPEGRVSDAGLPHPSPISAFAVSADSNLILSCSETPPVVQLHNRLLGTTSTIVPQASIKPVTTCTFHPTRKHTFILAFKDGIVAAYDSTKLVRAREDNSKKPTKVADHIHKFEHLHDPSVSGNPGVTAIQFIPGYKAKAVSVGEDGRAFVLDFEQKDVQASWHVGAPITSLSIRSSEDHGWLAAVGTVHGMCLVYDSEGKKLCDRAVDSEGAKILGVEWISGEVRMPQLLENDKQVGKVSPLSAPEFKVGNVLARAREQERERQSNSLERIEKPRERQSNSLERTEKLKDYFDTEITRDRALKEQTNSRQPSEKASTSSSLQQEESLKERRSKLRQEQSLTKEESSSRPRQEVPSVKSETSSKHRQESPPAKAESSSKLRQDSTSAKAETSSRHRRELSSVKADASSKHRQDLPLSKADTALKRVDSGPPKLPEFHADGAALMDGVDPHTSDFMSMFSPVKKPSALTLSSSLPDRKPKKARDASDAKESDGDRFDQRGLQGHQPDRCLPRRIRLHHLHRLEHLLHQPSDLSWMRKSKRRTAHSGQRVHR</sequence>
<keyword evidence="3" id="KW-1185">Reference proteome</keyword>
<dbReference type="SUPFAM" id="SSF50978">
    <property type="entry name" value="WD40 repeat-like"/>
    <property type="match status" value="1"/>
</dbReference>
<dbReference type="InterPro" id="IPR036322">
    <property type="entry name" value="WD40_repeat_dom_sf"/>
</dbReference>
<organism evidence="2 3">
    <name type="scientific">Ascobolus immersus RN42</name>
    <dbReference type="NCBI Taxonomy" id="1160509"/>
    <lineage>
        <taxon>Eukaryota</taxon>
        <taxon>Fungi</taxon>
        <taxon>Dikarya</taxon>
        <taxon>Ascomycota</taxon>
        <taxon>Pezizomycotina</taxon>
        <taxon>Pezizomycetes</taxon>
        <taxon>Pezizales</taxon>
        <taxon>Ascobolaceae</taxon>
        <taxon>Ascobolus</taxon>
    </lineage>
</organism>
<dbReference type="Gene3D" id="2.130.10.10">
    <property type="entry name" value="YVTN repeat-like/Quinoprotein amine dehydrogenase"/>
    <property type="match status" value="2"/>
</dbReference>
<evidence type="ECO:0000313" key="3">
    <source>
        <dbReference type="Proteomes" id="UP000275078"/>
    </source>
</evidence>
<feature type="region of interest" description="Disordered" evidence="1">
    <location>
        <begin position="1"/>
        <end position="36"/>
    </location>
</feature>
<proteinExistence type="predicted"/>
<name>A0A3N4IH25_ASCIM</name>